<proteinExistence type="predicted"/>
<evidence type="ECO:0000313" key="1">
    <source>
        <dbReference type="EMBL" id="GGJ63350.1"/>
    </source>
</evidence>
<organism evidence="1 2">
    <name type="scientific">Streptomyces brasiliensis</name>
    <dbReference type="NCBI Taxonomy" id="1954"/>
    <lineage>
        <taxon>Bacteria</taxon>
        <taxon>Bacillati</taxon>
        <taxon>Actinomycetota</taxon>
        <taxon>Actinomycetes</taxon>
        <taxon>Kitasatosporales</taxon>
        <taxon>Streptomycetaceae</taxon>
        <taxon>Streptomyces</taxon>
    </lineage>
</organism>
<sequence>MPYQVKQGPFQNALFTSREGGEPVGAWAFPGPVVGWPGKVTAQVAGLEMVGEGQAADVGVDGLPRPWANADWERNQVLREVRGAHGV</sequence>
<reference evidence="1" key="2">
    <citation type="submission" date="2020-09" db="EMBL/GenBank/DDBJ databases">
        <authorList>
            <person name="Sun Q."/>
            <person name="Ohkuma M."/>
        </authorList>
    </citation>
    <scope>NUCLEOTIDE SEQUENCE</scope>
    <source>
        <strain evidence="1">JCM 3086</strain>
    </source>
</reference>
<protein>
    <submittedName>
        <fullName evidence="1">Uncharacterized protein</fullName>
    </submittedName>
</protein>
<dbReference type="Proteomes" id="UP000657574">
    <property type="component" value="Unassembled WGS sequence"/>
</dbReference>
<dbReference type="AlphaFoldDB" id="A0A917P630"/>
<reference evidence="1" key="1">
    <citation type="journal article" date="2014" name="Int. J. Syst. Evol. Microbiol.">
        <title>Complete genome sequence of Corynebacterium casei LMG S-19264T (=DSM 44701T), isolated from a smear-ripened cheese.</title>
        <authorList>
            <consortium name="US DOE Joint Genome Institute (JGI-PGF)"/>
            <person name="Walter F."/>
            <person name="Albersmeier A."/>
            <person name="Kalinowski J."/>
            <person name="Ruckert C."/>
        </authorList>
    </citation>
    <scope>NUCLEOTIDE SEQUENCE</scope>
    <source>
        <strain evidence="1">JCM 3086</strain>
    </source>
</reference>
<name>A0A917P630_9ACTN</name>
<keyword evidence="2" id="KW-1185">Reference proteome</keyword>
<comment type="caution">
    <text evidence="1">The sequence shown here is derived from an EMBL/GenBank/DDBJ whole genome shotgun (WGS) entry which is preliminary data.</text>
</comment>
<gene>
    <name evidence="1" type="ORF">GCM10010121_087510</name>
</gene>
<accession>A0A917P630</accession>
<evidence type="ECO:0000313" key="2">
    <source>
        <dbReference type="Proteomes" id="UP000657574"/>
    </source>
</evidence>
<dbReference type="EMBL" id="BMQA01000075">
    <property type="protein sequence ID" value="GGJ63350.1"/>
    <property type="molecule type" value="Genomic_DNA"/>
</dbReference>